<keyword evidence="3" id="KW-1185">Reference proteome</keyword>
<comment type="caution">
    <text evidence="2">The sequence shown here is derived from an EMBL/GenBank/DDBJ whole genome shotgun (WGS) entry which is preliminary data.</text>
</comment>
<dbReference type="RefSeq" id="WP_204205113.1">
    <property type="nucleotide sequence ID" value="NZ_JAFELM010000043.1"/>
</dbReference>
<proteinExistence type="predicted"/>
<accession>A0ABS2DMB3</accession>
<protein>
    <recommendedName>
        <fullName evidence="4">PH domain-containing protein</fullName>
    </recommendedName>
</protein>
<dbReference type="Proteomes" id="UP001518925">
    <property type="component" value="Unassembled WGS sequence"/>
</dbReference>
<reference evidence="2 3" key="1">
    <citation type="submission" date="2021-02" db="EMBL/GenBank/DDBJ databases">
        <title>Bacillus sp. RD4P76, an endophyte from a halophyte.</title>
        <authorList>
            <person name="Sun J.-Q."/>
        </authorList>
    </citation>
    <scope>NUCLEOTIDE SEQUENCE [LARGE SCALE GENOMIC DNA]</scope>
    <source>
        <strain evidence="2 3">RD4P76</strain>
    </source>
</reference>
<gene>
    <name evidence="2" type="ORF">JR050_18430</name>
</gene>
<name>A0ABS2DMB3_9BACI</name>
<evidence type="ECO:0000313" key="2">
    <source>
        <dbReference type="EMBL" id="MBM6619644.1"/>
    </source>
</evidence>
<keyword evidence="1" id="KW-1133">Transmembrane helix</keyword>
<evidence type="ECO:0000256" key="1">
    <source>
        <dbReference type="SAM" id="Phobius"/>
    </source>
</evidence>
<evidence type="ECO:0000313" key="3">
    <source>
        <dbReference type="Proteomes" id="UP001518925"/>
    </source>
</evidence>
<keyword evidence="1" id="KW-0472">Membrane</keyword>
<feature type="transmembrane region" description="Helical" evidence="1">
    <location>
        <begin position="29"/>
        <end position="48"/>
    </location>
</feature>
<sequence length="141" mass="16699">MIYVGKNENKSLIFLLALNLTWMMDTRSYGILFTFQGLLILLFIFAIFSHYKVRLEDSLTYEVYVFGLRIYRKVISSKQITQIRFIRIGWAKKGAVVVIRKAFNIRLYDVKPISLFVDLQSFAKKNNINIRKTKDYEILEK</sequence>
<organism evidence="2 3">
    <name type="scientific">Bacillus suaedaesalsae</name>
    <dbReference type="NCBI Taxonomy" id="2810349"/>
    <lineage>
        <taxon>Bacteria</taxon>
        <taxon>Bacillati</taxon>
        <taxon>Bacillota</taxon>
        <taxon>Bacilli</taxon>
        <taxon>Bacillales</taxon>
        <taxon>Bacillaceae</taxon>
        <taxon>Bacillus</taxon>
    </lineage>
</organism>
<evidence type="ECO:0008006" key="4">
    <source>
        <dbReference type="Google" id="ProtNLM"/>
    </source>
</evidence>
<dbReference type="EMBL" id="JAFELM010000043">
    <property type="protein sequence ID" value="MBM6619644.1"/>
    <property type="molecule type" value="Genomic_DNA"/>
</dbReference>
<keyword evidence="1" id="KW-0812">Transmembrane</keyword>